<dbReference type="Pfam" id="PF09445">
    <property type="entry name" value="Methyltransf_15"/>
    <property type="match status" value="1"/>
</dbReference>
<dbReference type="Gene3D" id="3.40.50.150">
    <property type="entry name" value="Vaccinia Virus protein VP39"/>
    <property type="match status" value="1"/>
</dbReference>
<evidence type="ECO:0000313" key="8">
    <source>
        <dbReference type="EMBL" id="VDP85751.1"/>
    </source>
</evidence>
<keyword evidence="9" id="KW-1185">Reference proteome</keyword>
<evidence type="ECO:0000313" key="10">
    <source>
        <dbReference type="WBParaSite" id="ECPE_0000968701-mRNA-1"/>
    </source>
</evidence>
<evidence type="ECO:0000256" key="5">
    <source>
        <dbReference type="ARBA" id="ARBA00048763"/>
    </source>
</evidence>
<dbReference type="AlphaFoldDB" id="A0A183ARS2"/>
<sequence>MKSFSPQTLTLRDAFAKVRSIPPPTNTAFISAQWCFLTDGFFSATPEAIAYHQALRVKQALVNQGIPVESLTVVDACSGTGANSIQFASVGFRVIAIEVDPTRVAMAMHNAEVYGVRSQIEFVCADFFDWARAELGRCQSRNSHTSPPYAALFMSPPWGGPAYLDEDVFDLDWIQFGPHNAAVGCTFWFSVQLASQLTGGNVLLFLPRNSNMAQLPLLSQCINSTTFWSTPSKLSLEVEVNVLNAKFKAISIYSNSLCYRSKGRREQLKSAASPAEVVKCTATTTEVAVPDCGSCLTVVD</sequence>
<comment type="catalytic activity">
    <reaction evidence="6">
        <text>a 5'-end (N(7)-methyl 5'-triphosphoguanosine)-ribonucleoside in snRNA + S-adenosyl-L-methionine = a 5'-end (N(2),N(7)-dimethyl 5'-triphosphoguanosine)-ribonucleoside in snRNA + S-adenosyl-L-homocysteine + H(+)</text>
        <dbReference type="Rhea" id="RHEA:78471"/>
        <dbReference type="Rhea" id="RHEA-COMP:19085"/>
        <dbReference type="Rhea" id="RHEA-COMP:19087"/>
        <dbReference type="ChEBI" id="CHEBI:15378"/>
        <dbReference type="ChEBI" id="CHEBI:57856"/>
        <dbReference type="ChEBI" id="CHEBI:59789"/>
        <dbReference type="ChEBI" id="CHEBI:156461"/>
        <dbReference type="ChEBI" id="CHEBI:172880"/>
    </reaction>
    <physiologicalReaction direction="left-to-right" evidence="6">
        <dbReference type="Rhea" id="RHEA:78472"/>
    </physiologicalReaction>
</comment>
<dbReference type="InterPro" id="IPR029063">
    <property type="entry name" value="SAM-dependent_MTases_sf"/>
</dbReference>
<dbReference type="PANTHER" id="PTHR14741:SF32">
    <property type="entry name" value="TRIMETHYLGUANOSINE SYNTHASE"/>
    <property type="match status" value="1"/>
</dbReference>
<dbReference type="Proteomes" id="UP000272942">
    <property type="component" value="Unassembled WGS sequence"/>
</dbReference>
<dbReference type="PANTHER" id="PTHR14741">
    <property type="entry name" value="S-ADENOSYLMETHIONINE-DEPENDENT METHYLTRANSFERASE RELATED"/>
    <property type="match status" value="1"/>
</dbReference>
<comment type="catalytic activity">
    <reaction evidence="4">
        <text>a 5'-end (N(7)-methyl 5'-triphosphoguanosine)-ribonucleoside in snoRNA + S-adenosyl-L-methionine = a 5'-end (N(2),N(7)-dimethyl 5'-triphosphoguanosine)-ribonucleoside in snoRNA + S-adenosyl-L-homocysteine + H(+)</text>
        <dbReference type="Rhea" id="RHEA:78475"/>
        <dbReference type="Rhea" id="RHEA-COMP:19086"/>
        <dbReference type="Rhea" id="RHEA-COMP:19088"/>
        <dbReference type="ChEBI" id="CHEBI:15378"/>
        <dbReference type="ChEBI" id="CHEBI:57856"/>
        <dbReference type="ChEBI" id="CHEBI:59789"/>
        <dbReference type="ChEBI" id="CHEBI:156461"/>
        <dbReference type="ChEBI" id="CHEBI:172880"/>
    </reaction>
    <physiologicalReaction direction="left-to-right" evidence="4">
        <dbReference type="Rhea" id="RHEA:78476"/>
    </physiologicalReaction>
</comment>
<gene>
    <name evidence="8" type="ORF">ECPE_LOCUS9657</name>
</gene>
<dbReference type="WBParaSite" id="ECPE_0000968701-mRNA-1">
    <property type="protein sequence ID" value="ECPE_0000968701-mRNA-1"/>
    <property type="gene ID" value="ECPE_0000968701"/>
</dbReference>
<evidence type="ECO:0000256" key="6">
    <source>
        <dbReference type="ARBA" id="ARBA00049075"/>
    </source>
</evidence>
<dbReference type="CDD" id="cd02440">
    <property type="entry name" value="AdoMet_MTases"/>
    <property type="match status" value="1"/>
</dbReference>
<dbReference type="GO" id="GO:0005634">
    <property type="term" value="C:nucleus"/>
    <property type="evidence" value="ECO:0007669"/>
    <property type="project" value="TreeGrafter"/>
</dbReference>
<evidence type="ECO:0000313" key="9">
    <source>
        <dbReference type="Proteomes" id="UP000272942"/>
    </source>
</evidence>
<evidence type="ECO:0000256" key="1">
    <source>
        <dbReference type="ARBA" id="ARBA00018517"/>
    </source>
</evidence>
<comment type="catalytic activity">
    <reaction evidence="3">
        <text>a 5'-end (N(2),N(7)-dimethyl 5'-triphosphoguanosine)-ribonucleoside in snoRNA + S-adenosyl-L-methionine = a 5'-end (N(2),N(2),N(7)-trimethyl 5'-triphosphoguanosine)-ribonucleoside in snoRNA + S-adenosyl-L-homocysteine + H(+)</text>
        <dbReference type="Rhea" id="RHEA:78507"/>
        <dbReference type="Rhea" id="RHEA-COMP:19088"/>
        <dbReference type="Rhea" id="RHEA-COMP:19090"/>
        <dbReference type="ChEBI" id="CHEBI:15378"/>
        <dbReference type="ChEBI" id="CHEBI:57856"/>
        <dbReference type="ChEBI" id="CHEBI:59789"/>
        <dbReference type="ChEBI" id="CHEBI:167623"/>
        <dbReference type="ChEBI" id="CHEBI:172880"/>
    </reaction>
    <physiologicalReaction direction="left-to-right" evidence="3">
        <dbReference type="Rhea" id="RHEA:78508"/>
    </physiologicalReaction>
</comment>
<reference evidence="8 9" key="2">
    <citation type="submission" date="2018-11" db="EMBL/GenBank/DDBJ databases">
        <authorList>
            <consortium name="Pathogen Informatics"/>
        </authorList>
    </citation>
    <scope>NUCLEOTIDE SEQUENCE [LARGE SCALE GENOMIC DNA]</scope>
    <source>
        <strain evidence="8 9">Egypt</strain>
    </source>
</reference>
<dbReference type="EMBL" id="UZAN01047757">
    <property type="protein sequence ID" value="VDP85751.1"/>
    <property type="molecule type" value="Genomic_DNA"/>
</dbReference>
<reference evidence="10" key="1">
    <citation type="submission" date="2016-06" db="UniProtKB">
        <authorList>
            <consortium name="WormBaseParasite"/>
        </authorList>
    </citation>
    <scope>IDENTIFICATION</scope>
</reference>
<evidence type="ECO:0000256" key="3">
    <source>
        <dbReference type="ARBA" id="ARBA00047418"/>
    </source>
</evidence>
<evidence type="ECO:0000256" key="4">
    <source>
        <dbReference type="ARBA" id="ARBA00048740"/>
    </source>
</evidence>
<dbReference type="GO" id="GO:0071164">
    <property type="term" value="F:RNA cap trimethylguanosine synthase activity"/>
    <property type="evidence" value="ECO:0007669"/>
    <property type="project" value="TreeGrafter"/>
</dbReference>
<accession>A0A183ARS2</accession>
<dbReference type="OrthoDB" id="194443at2759"/>
<dbReference type="SUPFAM" id="SSF53335">
    <property type="entry name" value="S-adenosyl-L-methionine-dependent methyltransferases"/>
    <property type="match status" value="1"/>
</dbReference>
<organism evidence="10">
    <name type="scientific">Echinostoma caproni</name>
    <dbReference type="NCBI Taxonomy" id="27848"/>
    <lineage>
        <taxon>Eukaryota</taxon>
        <taxon>Metazoa</taxon>
        <taxon>Spiralia</taxon>
        <taxon>Lophotrochozoa</taxon>
        <taxon>Platyhelminthes</taxon>
        <taxon>Trematoda</taxon>
        <taxon>Digenea</taxon>
        <taxon>Plagiorchiida</taxon>
        <taxon>Echinostomata</taxon>
        <taxon>Echinostomatoidea</taxon>
        <taxon>Echinostomatidae</taxon>
        <taxon>Echinostoma</taxon>
    </lineage>
</organism>
<proteinExistence type="inferred from homology"/>
<protein>
    <recommendedName>
        <fullName evidence="1">Trimethylguanosine synthase</fullName>
    </recommendedName>
    <alternativeName>
        <fullName evidence="7">Cap-specific guanine-N(2) methyltransferase</fullName>
    </alternativeName>
</protein>
<evidence type="ECO:0000256" key="7">
    <source>
        <dbReference type="ARBA" id="ARBA00049790"/>
    </source>
</evidence>
<comment type="similarity">
    <text evidence="2">Belongs to the methyltransferase superfamily. Trimethylguanosine synthase family.</text>
</comment>
<comment type="catalytic activity">
    <reaction evidence="5">
        <text>a 5'-end (N(2),N(7)-dimethyl 5'-triphosphoguanosine)-ribonucleoside in snRNA + S-adenosyl-L-methionine = a 5'-end (N(2),N(2),N(7)-trimethyl 5'-triphosphoguanosine)-ribonucleoside in snRNA + S-adenosyl-L-homocysteine + H(+)</text>
        <dbReference type="Rhea" id="RHEA:78479"/>
        <dbReference type="Rhea" id="RHEA-COMP:19087"/>
        <dbReference type="Rhea" id="RHEA-COMP:19089"/>
        <dbReference type="ChEBI" id="CHEBI:15378"/>
        <dbReference type="ChEBI" id="CHEBI:57856"/>
        <dbReference type="ChEBI" id="CHEBI:59789"/>
        <dbReference type="ChEBI" id="CHEBI:167623"/>
        <dbReference type="ChEBI" id="CHEBI:172880"/>
    </reaction>
    <physiologicalReaction direction="left-to-right" evidence="5">
        <dbReference type="Rhea" id="RHEA:78480"/>
    </physiologicalReaction>
</comment>
<evidence type="ECO:0000256" key="2">
    <source>
        <dbReference type="ARBA" id="ARBA00025783"/>
    </source>
</evidence>
<dbReference type="InterPro" id="IPR019012">
    <property type="entry name" value="RNA_cap_Gua-N2-MeTrfase"/>
</dbReference>
<name>A0A183ARS2_9TREM</name>